<dbReference type="Proteomes" id="UP000007397">
    <property type="component" value="Chromosome"/>
</dbReference>
<dbReference type="eggNOG" id="ENOG50327SD">
    <property type="taxonomic scope" value="Bacteria"/>
</dbReference>
<evidence type="ECO:0000313" key="1">
    <source>
        <dbReference type="EMBL" id="CCG45007.1"/>
    </source>
</evidence>
<proteinExistence type="predicted"/>
<protein>
    <submittedName>
        <fullName evidence="1">Uncharacterized protein</fullName>
    </submittedName>
</protein>
<accession>I0JLI7</accession>
<name>I0JLI7_HALH3</name>
<dbReference type="AlphaFoldDB" id="I0JLI7"/>
<sequence>MKVNVDAWTTVSNEGSAKESYEFEKKPDVQTIRVPNPNEYEEGQKVEVKVIKNYEKDVWDIDRLKFEVEKIN</sequence>
<dbReference type="KEGG" id="hhd:HBHAL_2657"/>
<evidence type="ECO:0000313" key="2">
    <source>
        <dbReference type="Proteomes" id="UP000007397"/>
    </source>
</evidence>
<dbReference type="EMBL" id="HE717023">
    <property type="protein sequence ID" value="CCG45007.1"/>
    <property type="molecule type" value="Genomic_DNA"/>
</dbReference>
<gene>
    <name evidence="1" type="ordered locus">HBHAL_2657</name>
</gene>
<dbReference type="HOGENOM" id="CLU_2716806_0_0_9"/>
<dbReference type="PATRIC" id="fig|866895.3.peg.1675"/>
<dbReference type="RefSeq" id="WP_014642901.1">
    <property type="nucleotide sequence ID" value="NC_017668.1"/>
</dbReference>
<reference evidence="1 2" key="1">
    <citation type="journal article" date="2013" name="Environ. Microbiol.">
        <title>Chloride and organic osmolytes: a hybrid strategy to cope with elevated salinities by the moderately halophilic, chloride-dependent bacterium Halobacillus halophilus.</title>
        <authorList>
            <person name="Saum S.H."/>
            <person name="Pfeiffer F."/>
            <person name="Palm P."/>
            <person name="Rampp M."/>
            <person name="Schuster S.C."/>
            <person name="Muller V."/>
            <person name="Oesterhelt D."/>
        </authorList>
    </citation>
    <scope>NUCLEOTIDE SEQUENCE [LARGE SCALE GENOMIC DNA]</scope>
    <source>
        <strain evidence="2">ATCC 35676 / DSM 2266 / JCM 20832 / KCTC 3685 / LMG 17431 / NBRC 102448 / NCIMB 2269</strain>
    </source>
</reference>
<keyword evidence="2" id="KW-1185">Reference proteome</keyword>
<organism evidence="1 2">
    <name type="scientific">Halobacillus halophilus (strain ATCC 35676 / DSM 2266 / JCM 20832 / KCTC 3685 / LMG 17431 / NBRC 102448 / NCIMB 2269)</name>
    <name type="common">Sporosarcina halophila</name>
    <dbReference type="NCBI Taxonomy" id="866895"/>
    <lineage>
        <taxon>Bacteria</taxon>
        <taxon>Bacillati</taxon>
        <taxon>Bacillota</taxon>
        <taxon>Bacilli</taxon>
        <taxon>Bacillales</taxon>
        <taxon>Bacillaceae</taxon>
        <taxon>Halobacillus</taxon>
    </lineage>
</organism>
<dbReference type="STRING" id="866895.HBHAL_2657"/>